<accession>A0A068RB01</accession>
<gene>
    <name evidence="1" type="ORF">SCTVLC_0850</name>
</gene>
<proteinExistence type="predicted"/>
<evidence type="ECO:0000313" key="1">
    <source>
        <dbReference type="EMBL" id="CDG47598.1"/>
    </source>
</evidence>
<organism evidence="1">
    <name type="scientific">Serratia symbiotica SCt-VLC</name>
    <dbReference type="NCBI Taxonomy" id="1347341"/>
    <lineage>
        <taxon>Bacteria</taxon>
        <taxon>Pseudomonadati</taxon>
        <taxon>Pseudomonadota</taxon>
        <taxon>Gammaproteobacteria</taxon>
        <taxon>Enterobacterales</taxon>
        <taxon>Yersiniaceae</taxon>
        <taxon>Serratia</taxon>
        <taxon>Serratia symbiotica</taxon>
    </lineage>
</organism>
<protein>
    <submittedName>
        <fullName evidence="1">Uncharacterized protein</fullName>
    </submittedName>
</protein>
<dbReference type="AlphaFoldDB" id="A0A068RB01"/>
<reference evidence="1" key="2">
    <citation type="journal article" date="2014" name="Genome Biol. Evol.">
        <title>Settling down: the genome of Serratia symbiotica from the aphid Cinara tujafilina zooms in on the process of accommodation to a cooperative intracellular life.</title>
        <authorList>
            <person name="Manzano-Marin A."/>
            <person name="Latorre A."/>
        </authorList>
    </citation>
    <scope>NUCLEOTIDE SEQUENCE</scope>
    <source>
        <strain evidence="1">SCt-VLC</strain>
    </source>
</reference>
<dbReference type="EMBL" id="FR904232">
    <property type="protein sequence ID" value="CDG47598.1"/>
    <property type="molecule type" value="Genomic_DNA"/>
</dbReference>
<reference evidence="1" key="1">
    <citation type="submission" date="2013-06" db="EMBL/GenBank/DDBJ databases">
        <authorList>
            <person name="Mazano-Marin A."/>
        </authorList>
    </citation>
    <scope>NUCLEOTIDE SEQUENCE</scope>
    <source>
        <strain evidence="1">SCt-VLC</strain>
    </source>
</reference>
<sequence length="83" mass="9171">MVIFLSSSVNYLISYVIYCTNPPYFPLNFIAKTSINLLDKKGSSPYYSINPSVSVYLSPDVRLRKCCDNPCAFCGCNAANAGR</sequence>
<name>A0A068RB01_9GAMM</name>